<dbReference type="EMBL" id="JBHTIU010000108">
    <property type="protein sequence ID" value="MFD0872422.1"/>
    <property type="molecule type" value="Genomic_DNA"/>
</dbReference>
<comment type="caution">
    <text evidence="2">The sequence shown here is derived from an EMBL/GenBank/DDBJ whole genome shotgun (WGS) entry which is preliminary data.</text>
</comment>
<proteinExistence type="predicted"/>
<feature type="region of interest" description="Disordered" evidence="1">
    <location>
        <begin position="375"/>
        <end position="399"/>
    </location>
</feature>
<protein>
    <submittedName>
        <fullName evidence="2">Uncharacterized protein</fullName>
    </submittedName>
</protein>
<evidence type="ECO:0000256" key="1">
    <source>
        <dbReference type="SAM" id="MobiDB-lite"/>
    </source>
</evidence>
<evidence type="ECO:0000313" key="3">
    <source>
        <dbReference type="Proteomes" id="UP001597120"/>
    </source>
</evidence>
<feature type="compositionally biased region" description="Acidic residues" evidence="1">
    <location>
        <begin position="376"/>
        <end position="393"/>
    </location>
</feature>
<organism evidence="2 3">
    <name type="scientific">Paenibacillus residui</name>
    <dbReference type="NCBI Taxonomy" id="629724"/>
    <lineage>
        <taxon>Bacteria</taxon>
        <taxon>Bacillati</taxon>
        <taxon>Bacillota</taxon>
        <taxon>Bacilli</taxon>
        <taxon>Bacillales</taxon>
        <taxon>Paenibacillaceae</taxon>
        <taxon>Paenibacillus</taxon>
    </lineage>
</organism>
<name>A0ABW3DG21_9BACL</name>
<gene>
    <name evidence="2" type="ORF">ACFQ03_25190</name>
</gene>
<keyword evidence="3" id="KW-1185">Reference proteome</keyword>
<dbReference type="RefSeq" id="WP_379291791.1">
    <property type="nucleotide sequence ID" value="NZ_JBHTIU010000108.1"/>
</dbReference>
<sequence length="399" mass="45662">MGENPISFHFNLAVDYIGRGALGAASNLFYRTILLDPGHYQSWVSLIFGLGIMKETAEQQVLLARYVKRDLPFVKELIGSALSAYRHNPYALAEWLQLYSEKAEEKDREMLMHMISDLEEMIAKNESKGTKEEQPKPPTVAEIADHKIYLDWIMEKKPDEIYDLIEPLMNQPKSMELGVRMLTYFPGLRAEKMLRRVCRSEAASNKTKTRALIALHWHGTTGNVKLIKFGDSFVVNLQKPEPKLDLNLPKPYESLIEWVILWWGENHGLIETQEGGAAETRELTKEQRQKIEAQMNPNIVAAAESIMRETYLHYYPRVAPIINEIDEWGAALLHILKAFSSNWDEPWTSPLPALQGGAELKQEWLLKALLLKEAPESEDMDNNDGQEEEAAEETTDRNE</sequence>
<evidence type="ECO:0000313" key="2">
    <source>
        <dbReference type="EMBL" id="MFD0872422.1"/>
    </source>
</evidence>
<dbReference type="Proteomes" id="UP001597120">
    <property type="component" value="Unassembled WGS sequence"/>
</dbReference>
<accession>A0ABW3DG21</accession>
<reference evidence="3" key="1">
    <citation type="journal article" date="2019" name="Int. J. Syst. Evol. Microbiol.">
        <title>The Global Catalogue of Microorganisms (GCM) 10K type strain sequencing project: providing services to taxonomists for standard genome sequencing and annotation.</title>
        <authorList>
            <consortium name="The Broad Institute Genomics Platform"/>
            <consortium name="The Broad Institute Genome Sequencing Center for Infectious Disease"/>
            <person name="Wu L."/>
            <person name="Ma J."/>
        </authorList>
    </citation>
    <scope>NUCLEOTIDE SEQUENCE [LARGE SCALE GENOMIC DNA]</scope>
    <source>
        <strain evidence="3">CCUG 57263</strain>
    </source>
</reference>